<dbReference type="EMBL" id="BJXB01000011">
    <property type="protein sequence ID" value="GEM47096.1"/>
    <property type="molecule type" value="Genomic_DNA"/>
</dbReference>
<sequence>MKHFVLMAALLVASAQAQNQMGQSAQSKGPVKVVLKETKTEQTAAGTIRFYEDTNTTGALHTTETVTYPFYPPVRGLHFPYWANCGIYLKAIDPRLAVHSLEHGALWVTYKSSTDARKLAFLQTLVKGNPYRLMSMEPKQKADVVLSAWGVQLVVTNWDEKAIKAFADKYTNGPTTPEPGAPCSGAITP</sequence>
<evidence type="ECO:0000313" key="2">
    <source>
        <dbReference type="EMBL" id="GEM47096.1"/>
    </source>
</evidence>
<keyword evidence="3" id="KW-1185">Reference proteome</keyword>
<dbReference type="AlphaFoldDB" id="A0A511N3V8"/>
<evidence type="ECO:0000256" key="1">
    <source>
        <dbReference type="SAM" id="SignalP"/>
    </source>
</evidence>
<feature type="chain" id="PRO_5022083053" description="DUF3105 domain-containing protein" evidence="1">
    <location>
        <begin position="18"/>
        <end position="189"/>
    </location>
</feature>
<reference evidence="2 3" key="1">
    <citation type="submission" date="2019-07" db="EMBL/GenBank/DDBJ databases">
        <title>Whole genome shotgun sequence of Deinococcus cellulosilyticus NBRC 106333.</title>
        <authorList>
            <person name="Hosoyama A."/>
            <person name="Uohara A."/>
            <person name="Ohji S."/>
            <person name="Ichikawa N."/>
        </authorList>
    </citation>
    <scope>NUCLEOTIDE SEQUENCE [LARGE SCALE GENOMIC DNA]</scope>
    <source>
        <strain evidence="2 3">NBRC 106333</strain>
    </source>
</reference>
<dbReference type="RefSeq" id="WP_186816025.1">
    <property type="nucleotide sequence ID" value="NZ_BJXB01000011.1"/>
</dbReference>
<evidence type="ECO:0008006" key="4">
    <source>
        <dbReference type="Google" id="ProtNLM"/>
    </source>
</evidence>
<accession>A0A511N3V8</accession>
<comment type="caution">
    <text evidence="2">The sequence shown here is derived from an EMBL/GenBank/DDBJ whole genome shotgun (WGS) entry which is preliminary data.</text>
</comment>
<protein>
    <recommendedName>
        <fullName evidence="4">DUF3105 domain-containing protein</fullName>
    </recommendedName>
</protein>
<name>A0A511N3V8_DEIC1</name>
<dbReference type="Proteomes" id="UP000321306">
    <property type="component" value="Unassembled WGS sequence"/>
</dbReference>
<gene>
    <name evidence="2" type="ORF">DC3_27310</name>
</gene>
<feature type="signal peptide" evidence="1">
    <location>
        <begin position="1"/>
        <end position="17"/>
    </location>
</feature>
<dbReference type="InterPro" id="IPR021454">
    <property type="entry name" value="DUF3105"/>
</dbReference>
<proteinExistence type="predicted"/>
<evidence type="ECO:0000313" key="3">
    <source>
        <dbReference type="Proteomes" id="UP000321306"/>
    </source>
</evidence>
<organism evidence="2 3">
    <name type="scientific">Deinococcus cellulosilyticus (strain DSM 18568 / NBRC 106333 / KACC 11606 / 5516J-15)</name>
    <dbReference type="NCBI Taxonomy" id="1223518"/>
    <lineage>
        <taxon>Bacteria</taxon>
        <taxon>Thermotogati</taxon>
        <taxon>Deinococcota</taxon>
        <taxon>Deinococci</taxon>
        <taxon>Deinococcales</taxon>
        <taxon>Deinococcaceae</taxon>
        <taxon>Deinococcus</taxon>
    </lineage>
</organism>
<dbReference type="Pfam" id="PF11303">
    <property type="entry name" value="DUF3105"/>
    <property type="match status" value="1"/>
</dbReference>
<keyword evidence="1" id="KW-0732">Signal</keyword>